<gene>
    <name evidence="1" type="ORF">Ga0061061_111119</name>
</gene>
<dbReference type="Proteomes" id="UP000182178">
    <property type="component" value="Unassembled WGS sequence"/>
</dbReference>
<keyword evidence="2" id="KW-1185">Reference proteome</keyword>
<dbReference type="PIRSF" id="PIRSF030771">
    <property type="entry name" value="UCP030771"/>
    <property type="match status" value="1"/>
</dbReference>
<organism evidence="1 2">
    <name type="scientific">Chelatococcus sambhunathii</name>
    <dbReference type="NCBI Taxonomy" id="363953"/>
    <lineage>
        <taxon>Bacteria</taxon>
        <taxon>Pseudomonadati</taxon>
        <taxon>Pseudomonadota</taxon>
        <taxon>Alphaproteobacteria</taxon>
        <taxon>Hyphomicrobiales</taxon>
        <taxon>Chelatococcaceae</taxon>
        <taxon>Chelatococcus</taxon>
    </lineage>
</organism>
<name>A0ABP2ACU2_9HYPH</name>
<reference evidence="1 2" key="1">
    <citation type="submission" date="2015-08" db="EMBL/GenBank/DDBJ databases">
        <authorList>
            <person name="Varghese N."/>
        </authorList>
    </citation>
    <scope>NUCLEOTIDE SEQUENCE [LARGE SCALE GENOMIC DNA]</scope>
    <source>
        <strain evidence="1 2">DSM 18167</strain>
    </source>
</reference>
<protein>
    <submittedName>
        <fullName evidence="1">Predicted phage recombinase, RecA/RadA family</fullName>
    </submittedName>
</protein>
<sequence>MKNYVQHGDTIPLTAPAGGVVGGNGYLIGSLFVVALFSTGEGKSFEGQTEGVIRLPKATGSAWTEGAKLYWNDTSKYVTVTATDNTFIGYAAAAAASADTAGNVLLRQAGV</sequence>
<dbReference type="Pfam" id="PF09956">
    <property type="entry name" value="Phage_cement_2"/>
    <property type="match status" value="1"/>
</dbReference>
<dbReference type="EMBL" id="CYHC01000011">
    <property type="protein sequence ID" value="CUA90211.1"/>
    <property type="molecule type" value="Genomic_DNA"/>
</dbReference>
<proteinExistence type="predicted"/>
<accession>A0ABP2ACU2</accession>
<evidence type="ECO:0000313" key="1">
    <source>
        <dbReference type="EMBL" id="CUA90211.1"/>
    </source>
</evidence>
<evidence type="ECO:0000313" key="2">
    <source>
        <dbReference type="Proteomes" id="UP000182178"/>
    </source>
</evidence>
<dbReference type="RefSeq" id="WP_055460629.1">
    <property type="nucleotide sequence ID" value="NZ_CYHC01000011.1"/>
</dbReference>
<dbReference type="InterPro" id="IPR011231">
    <property type="entry name" value="Phage_VT1-Sakai_H0018"/>
</dbReference>
<comment type="caution">
    <text evidence="1">The sequence shown here is derived from an EMBL/GenBank/DDBJ whole genome shotgun (WGS) entry which is preliminary data.</text>
</comment>